<evidence type="ECO:0000256" key="1">
    <source>
        <dbReference type="SAM" id="Phobius"/>
    </source>
</evidence>
<feature type="transmembrane region" description="Helical" evidence="1">
    <location>
        <begin position="27"/>
        <end position="48"/>
    </location>
</feature>
<name>A0AAV0T0X3_HYABA</name>
<dbReference type="EMBL" id="CANTFL010000086">
    <property type="protein sequence ID" value="CAI5712101.1"/>
    <property type="molecule type" value="Genomic_DNA"/>
</dbReference>
<evidence type="ECO:0000313" key="3">
    <source>
        <dbReference type="Proteomes" id="UP001162031"/>
    </source>
</evidence>
<comment type="caution">
    <text evidence="2">The sequence shown here is derived from an EMBL/GenBank/DDBJ whole genome shotgun (WGS) entry which is preliminary data.</text>
</comment>
<accession>A0AAV0T0X3</accession>
<gene>
    <name evidence="2" type="ORF">HBR001_LOCUS781</name>
</gene>
<evidence type="ECO:0000313" key="2">
    <source>
        <dbReference type="EMBL" id="CAI5712101.1"/>
    </source>
</evidence>
<reference evidence="2" key="1">
    <citation type="submission" date="2022-12" db="EMBL/GenBank/DDBJ databases">
        <authorList>
            <person name="Webb A."/>
        </authorList>
    </citation>
    <scope>NUCLEOTIDE SEQUENCE</scope>
    <source>
        <strain evidence="2">Hp1</strain>
    </source>
</reference>
<keyword evidence="3" id="KW-1185">Reference proteome</keyword>
<dbReference type="AlphaFoldDB" id="A0AAV0T0X3"/>
<organism evidence="2 3">
    <name type="scientific">Hyaloperonospora brassicae</name>
    <name type="common">Brassica downy mildew</name>
    <name type="synonym">Peronospora brassicae</name>
    <dbReference type="NCBI Taxonomy" id="162125"/>
    <lineage>
        <taxon>Eukaryota</taxon>
        <taxon>Sar</taxon>
        <taxon>Stramenopiles</taxon>
        <taxon>Oomycota</taxon>
        <taxon>Peronosporomycetes</taxon>
        <taxon>Peronosporales</taxon>
        <taxon>Peronosporaceae</taxon>
        <taxon>Hyaloperonospora</taxon>
    </lineage>
</organism>
<dbReference type="Proteomes" id="UP001162031">
    <property type="component" value="Unassembled WGS sequence"/>
</dbReference>
<keyword evidence="1" id="KW-0472">Membrane</keyword>
<sequence length="115" mass="13061">MDLANKSDASSAFSLRPTAQQMQWTDTTLLCVIAVFVSIASLCCIYYCRCCECRNRRQENQMMSAMAVRGDMEEPLLGELTRNKLPVIVHHSLAREYEPSAPPMCWELEQRGSLL</sequence>
<protein>
    <recommendedName>
        <fullName evidence="4">RxLR effector candidate protein</fullName>
    </recommendedName>
</protein>
<evidence type="ECO:0008006" key="4">
    <source>
        <dbReference type="Google" id="ProtNLM"/>
    </source>
</evidence>
<keyword evidence="1" id="KW-0812">Transmembrane</keyword>
<keyword evidence="1" id="KW-1133">Transmembrane helix</keyword>
<proteinExistence type="predicted"/>